<keyword evidence="3" id="KW-1185">Reference proteome</keyword>
<evidence type="ECO:0000313" key="3">
    <source>
        <dbReference type="Proteomes" id="UP001595075"/>
    </source>
</evidence>
<organism evidence="2 3">
    <name type="scientific">Oculimacula yallundae</name>
    <dbReference type="NCBI Taxonomy" id="86028"/>
    <lineage>
        <taxon>Eukaryota</taxon>
        <taxon>Fungi</taxon>
        <taxon>Dikarya</taxon>
        <taxon>Ascomycota</taxon>
        <taxon>Pezizomycotina</taxon>
        <taxon>Leotiomycetes</taxon>
        <taxon>Helotiales</taxon>
        <taxon>Ploettnerulaceae</taxon>
        <taxon>Oculimacula</taxon>
    </lineage>
</organism>
<feature type="compositionally biased region" description="Polar residues" evidence="1">
    <location>
        <begin position="103"/>
        <end position="118"/>
    </location>
</feature>
<proteinExistence type="predicted"/>
<evidence type="ECO:0000313" key="2">
    <source>
        <dbReference type="EMBL" id="KAL2070045.1"/>
    </source>
</evidence>
<dbReference type="Proteomes" id="UP001595075">
    <property type="component" value="Unassembled WGS sequence"/>
</dbReference>
<feature type="region of interest" description="Disordered" evidence="1">
    <location>
        <begin position="101"/>
        <end position="121"/>
    </location>
</feature>
<name>A0ABR4CJV5_9HELO</name>
<accession>A0ABR4CJV5</accession>
<evidence type="ECO:0000256" key="1">
    <source>
        <dbReference type="SAM" id="MobiDB-lite"/>
    </source>
</evidence>
<protein>
    <submittedName>
        <fullName evidence="2">Uncharacterized protein</fullName>
    </submittedName>
</protein>
<gene>
    <name evidence="2" type="ORF">VTL71DRAFT_14725</name>
</gene>
<dbReference type="EMBL" id="JAZHXI010000007">
    <property type="protein sequence ID" value="KAL2070045.1"/>
    <property type="molecule type" value="Genomic_DNA"/>
</dbReference>
<comment type="caution">
    <text evidence="2">The sequence shown here is derived from an EMBL/GenBank/DDBJ whole genome shotgun (WGS) entry which is preliminary data.</text>
</comment>
<reference evidence="2 3" key="1">
    <citation type="journal article" date="2024" name="Commun. Biol.">
        <title>Comparative genomic analysis of thermophilic fungi reveals convergent evolutionary adaptations and gene losses.</title>
        <authorList>
            <person name="Steindorff A.S."/>
            <person name="Aguilar-Pontes M.V."/>
            <person name="Robinson A.J."/>
            <person name="Andreopoulos B."/>
            <person name="LaButti K."/>
            <person name="Kuo A."/>
            <person name="Mondo S."/>
            <person name="Riley R."/>
            <person name="Otillar R."/>
            <person name="Haridas S."/>
            <person name="Lipzen A."/>
            <person name="Grimwood J."/>
            <person name="Schmutz J."/>
            <person name="Clum A."/>
            <person name="Reid I.D."/>
            <person name="Moisan M.C."/>
            <person name="Butler G."/>
            <person name="Nguyen T.T.M."/>
            <person name="Dewar K."/>
            <person name="Conant G."/>
            <person name="Drula E."/>
            <person name="Henrissat B."/>
            <person name="Hansel C."/>
            <person name="Singer S."/>
            <person name="Hutchinson M.I."/>
            <person name="de Vries R.P."/>
            <person name="Natvig D.O."/>
            <person name="Powell A.J."/>
            <person name="Tsang A."/>
            <person name="Grigoriev I.V."/>
        </authorList>
    </citation>
    <scope>NUCLEOTIDE SEQUENCE [LARGE SCALE GENOMIC DNA]</scope>
    <source>
        <strain evidence="2 3">CBS 494.80</strain>
    </source>
</reference>
<sequence>MCYRVVERFNICGCHYYTHDVDMCAACDVKGHGIQEKTVLVGYACDKHTLHDDEKTLFWTDSETRRGHTVLSGGAFKGVKITSAIALSALQEAQWMKDDDESTTAPDISTMDTESTHTTVEDNDRYEAKGEVVKDQTANLNDLRSRLLHPSQYVTSLQTLEETIWNNSCISIYTGWKLDNPASEVKSYGLEDYIPYPVIPAHLRYILPRALSDDPFAIDPTNTSDNEITKICRAAKDHTMSSHLNAIRVCRNIIVKTFLNLKLLQQSNFCAGSFSVINVHWESPHVAMLMPIENTDFIALLFELEYILRDSASTVLNVTTEAAKLDLDRHFMLLGTPTVQQYCQTLLDLDLQYSFDRKLGACLDAFHHGKAVWVFCSPYLRPSLPLYISATIDVFSDIWGPLWKLKDQTYPDKYSAYVVGGGSIVQWKHDPMTCPQMITEQLFCHWISNEELEDSTYDSPEHGHGFTYKPFDGTERLLIGAPSTPSSTPATASREPWSPNLTVRLPLARPERGYKKLGDCVFGVNASATRQYKRVPGQSLKDVLVELWAMEPEIRDPTLLDDLHGVEISICTSNAQRVSLAQILRLKCMHHLLRDFSWQDPEYCAEHFLTLQDTLHPKRLRDPLFKKKFDYAIMLGLKMLSKTGVDRDGNLQVFLSSTCTPKPELASITSKEHTWVGLLRDTTTECAMVAFGDSCLEFKYNDGVSCGTIGHSALRSAIVLHSKEVSIIEIGKYFSLGERGSLRLKAKLGGDMMVMGWSSNSVKMAIKSRLGRDLIHREYTEVDHSEDSGIPQLLPVIVVSDRSRGLV</sequence>